<protein>
    <submittedName>
        <fullName evidence="2">Uncharacterized protein</fullName>
    </submittedName>
</protein>
<comment type="caution">
    <text evidence="2">The sequence shown here is derived from an EMBL/GenBank/DDBJ whole genome shotgun (WGS) entry which is preliminary data.</text>
</comment>
<keyword evidence="3" id="KW-1185">Reference proteome</keyword>
<proteinExistence type="predicted"/>
<dbReference type="Proteomes" id="UP000268233">
    <property type="component" value="Unassembled WGS sequence"/>
</dbReference>
<evidence type="ECO:0000256" key="1">
    <source>
        <dbReference type="SAM" id="MobiDB-lite"/>
    </source>
</evidence>
<name>A0A495R0J2_9EURY</name>
<dbReference type="SUPFAM" id="SSF46785">
    <property type="entry name" value="Winged helix' DNA-binding domain"/>
    <property type="match status" value="1"/>
</dbReference>
<dbReference type="EMBL" id="RBWW01000001">
    <property type="protein sequence ID" value="RKS80847.1"/>
    <property type="molecule type" value="Genomic_DNA"/>
</dbReference>
<organism evidence="2 3">
    <name type="scientific">Haloarcula quadrata</name>
    <dbReference type="NCBI Taxonomy" id="182779"/>
    <lineage>
        <taxon>Archaea</taxon>
        <taxon>Methanobacteriati</taxon>
        <taxon>Methanobacteriota</taxon>
        <taxon>Stenosarchaea group</taxon>
        <taxon>Halobacteria</taxon>
        <taxon>Halobacteriales</taxon>
        <taxon>Haloarculaceae</taxon>
        <taxon>Haloarcula</taxon>
    </lineage>
</organism>
<reference evidence="2 3" key="1">
    <citation type="submission" date="2018-10" db="EMBL/GenBank/DDBJ databases">
        <title>Genomic Encyclopedia of Archaeal and Bacterial Type Strains, Phase II (KMG-II): from individual species to whole genera.</title>
        <authorList>
            <person name="Goeker M."/>
        </authorList>
    </citation>
    <scope>NUCLEOTIDE SEQUENCE [LARGE SCALE GENOMIC DNA]</scope>
    <source>
        <strain evidence="2 3">DSM 11927</strain>
    </source>
</reference>
<sequence>MVKTKMSETASGDVPRPRDPPLPEEVLGRMAENEPYVVADLVAEFEDEYGPARGTVRNRLEYLVDEGEVARKKHENGTVTYRRTE</sequence>
<dbReference type="AlphaFoldDB" id="A0A495R0J2"/>
<accession>A0A495R0J2</accession>
<gene>
    <name evidence="2" type="ORF">BDK61_0106</name>
</gene>
<evidence type="ECO:0000313" key="3">
    <source>
        <dbReference type="Proteomes" id="UP000268233"/>
    </source>
</evidence>
<evidence type="ECO:0000313" key="2">
    <source>
        <dbReference type="EMBL" id="RKS80847.1"/>
    </source>
</evidence>
<feature type="region of interest" description="Disordered" evidence="1">
    <location>
        <begin position="1"/>
        <end position="29"/>
    </location>
</feature>
<dbReference type="InterPro" id="IPR036390">
    <property type="entry name" value="WH_DNA-bd_sf"/>
</dbReference>